<dbReference type="InterPro" id="IPR002656">
    <property type="entry name" value="Acyl_transf_3_dom"/>
</dbReference>
<dbReference type="eggNOG" id="COG4763">
    <property type="taxonomic scope" value="Bacteria"/>
</dbReference>
<evidence type="ECO:0000256" key="6">
    <source>
        <dbReference type="ARBA" id="ARBA00023136"/>
    </source>
</evidence>
<feature type="transmembrane region" description="Helical" evidence="7">
    <location>
        <begin position="138"/>
        <end position="155"/>
    </location>
</feature>
<gene>
    <name evidence="9" type="ORF">HMPREF9997_01691</name>
</gene>
<feature type="transmembrane region" description="Helical" evidence="7">
    <location>
        <begin position="60"/>
        <end position="77"/>
    </location>
</feature>
<keyword evidence="6 7" id="KW-0472">Membrane</keyword>
<feature type="transmembrane region" description="Helical" evidence="7">
    <location>
        <begin position="28"/>
        <end position="48"/>
    </location>
</feature>
<feature type="transmembrane region" description="Helical" evidence="7">
    <location>
        <begin position="256"/>
        <end position="277"/>
    </location>
</feature>
<evidence type="ECO:0000313" key="10">
    <source>
        <dbReference type="Proteomes" id="UP000010445"/>
    </source>
</evidence>
<comment type="subcellular location">
    <subcellularLocation>
        <location evidence="1">Cell membrane</location>
        <topology evidence="1">Multi-pass membrane protein</topology>
    </subcellularLocation>
</comment>
<keyword evidence="9" id="KW-0012">Acyltransferase</keyword>
<dbReference type="GO" id="GO:0016413">
    <property type="term" value="F:O-acetyltransferase activity"/>
    <property type="evidence" value="ECO:0007669"/>
    <property type="project" value="TreeGrafter"/>
</dbReference>
<name>L1MEY5_9CORY</name>
<keyword evidence="4 7" id="KW-0812">Transmembrane</keyword>
<keyword evidence="3" id="KW-1003">Cell membrane</keyword>
<comment type="similarity">
    <text evidence="2">Belongs to the acyltransferase 3 family.</text>
</comment>
<keyword evidence="10" id="KW-1185">Reference proteome</keyword>
<organism evidence="9 10">
    <name type="scientific">Corynebacterium durum F0235</name>
    <dbReference type="NCBI Taxonomy" id="1035195"/>
    <lineage>
        <taxon>Bacteria</taxon>
        <taxon>Bacillati</taxon>
        <taxon>Actinomycetota</taxon>
        <taxon>Actinomycetes</taxon>
        <taxon>Mycobacteriales</taxon>
        <taxon>Corynebacteriaceae</taxon>
        <taxon>Corynebacterium</taxon>
    </lineage>
</organism>
<protein>
    <submittedName>
        <fullName evidence="9">Acyltransferase</fullName>
    </submittedName>
</protein>
<dbReference type="GO" id="GO:0009246">
    <property type="term" value="P:enterobacterial common antigen biosynthetic process"/>
    <property type="evidence" value="ECO:0007669"/>
    <property type="project" value="TreeGrafter"/>
</dbReference>
<dbReference type="Pfam" id="PF01757">
    <property type="entry name" value="Acyl_transf_3"/>
    <property type="match status" value="1"/>
</dbReference>
<evidence type="ECO:0000256" key="1">
    <source>
        <dbReference type="ARBA" id="ARBA00004651"/>
    </source>
</evidence>
<comment type="caution">
    <text evidence="9">The sequence shown here is derived from an EMBL/GenBank/DDBJ whole genome shotgun (WGS) entry which is preliminary data.</text>
</comment>
<feature type="domain" description="Acyltransferase 3" evidence="8">
    <location>
        <begin position="24"/>
        <end position="344"/>
    </location>
</feature>
<feature type="transmembrane region" description="Helical" evidence="7">
    <location>
        <begin position="216"/>
        <end position="236"/>
    </location>
</feature>
<evidence type="ECO:0000259" key="8">
    <source>
        <dbReference type="Pfam" id="PF01757"/>
    </source>
</evidence>
<dbReference type="STRING" id="1035195.HMPREF9997_01691"/>
<keyword evidence="5 7" id="KW-1133">Transmembrane helix</keyword>
<accession>L1MEY5</accession>
<keyword evidence="9" id="KW-0808">Transferase</keyword>
<evidence type="ECO:0000256" key="3">
    <source>
        <dbReference type="ARBA" id="ARBA00022475"/>
    </source>
</evidence>
<dbReference type="PANTHER" id="PTHR40074:SF4">
    <property type="entry name" value="INNER MEMBRANE PROTEIN YCFT"/>
    <property type="match status" value="1"/>
</dbReference>
<reference evidence="9 10" key="1">
    <citation type="submission" date="2012-05" db="EMBL/GenBank/DDBJ databases">
        <authorList>
            <person name="Weinstock G."/>
            <person name="Sodergren E."/>
            <person name="Lobos E.A."/>
            <person name="Fulton L."/>
            <person name="Fulton R."/>
            <person name="Courtney L."/>
            <person name="Fronick C."/>
            <person name="O'Laughlin M."/>
            <person name="Godfrey J."/>
            <person name="Wilson R.M."/>
            <person name="Miner T."/>
            <person name="Farmer C."/>
            <person name="Delehaunty K."/>
            <person name="Cordes M."/>
            <person name="Minx P."/>
            <person name="Tomlinson C."/>
            <person name="Chen J."/>
            <person name="Wollam A."/>
            <person name="Pepin K.H."/>
            <person name="Bhonagiri V."/>
            <person name="Zhang X."/>
            <person name="Suruliraj S."/>
            <person name="Warren W."/>
            <person name="Mitreva M."/>
            <person name="Mardis E.R."/>
            <person name="Wilson R.K."/>
        </authorList>
    </citation>
    <scope>NUCLEOTIDE SEQUENCE [LARGE SCALE GENOMIC DNA]</scope>
    <source>
        <strain evidence="9 10">F0235</strain>
    </source>
</reference>
<dbReference type="PANTHER" id="PTHR40074">
    <property type="entry name" value="O-ACETYLTRANSFERASE WECH"/>
    <property type="match status" value="1"/>
</dbReference>
<feature type="transmembrane region" description="Helical" evidence="7">
    <location>
        <begin position="89"/>
        <end position="106"/>
    </location>
</feature>
<dbReference type="GO" id="GO:0005886">
    <property type="term" value="C:plasma membrane"/>
    <property type="evidence" value="ECO:0007669"/>
    <property type="project" value="UniProtKB-SubCell"/>
</dbReference>
<evidence type="ECO:0000313" key="9">
    <source>
        <dbReference type="EMBL" id="EKX89788.1"/>
    </source>
</evidence>
<proteinExistence type="inferred from homology"/>
<dbReference type="HOGENOM" id="CLU_050657_0_0_11"/>
<dbReference type="AlphaFoldDB" id="L1MEY5"/>
<evidence type="ECO:0000256" key="4">
    <source>
        <dbReference type="ARBA" id="ARBA00022692"/>
    </source>
</evidence>
<evidence type="ECO:0000256" key="2">
    <source>
        <dbReference type="ARBA" id="ARBA00007400"/>
    </source>
</evidence>
<feature type="transmembrane region" description="Helical" evidence="7">
    <location>
        <begin position="162"/>
        <end position="179"/>
    </location>
</feature>
<dbReference type="EMBL" id="AMEM01000022">
    <property type="protein sequence ID" value="EKX89788.1"/>
    <property type="molecule type" value="Genomic_DNA"/>
</dbReference>
<evidence type="ECO:0000256" key="5">
    <source>
        <dbReference type="ARBA" id="ARBA00022989"/>
    </source>
</evidence>
<feature type="transmembrane region" description="Helical" evidence="7">
    <location>
        <begin position="297"/>
        <end position="316"/>
    </location>
</feature>
<dbReference type="Proteomes" id="UP000010445">
    <property type="component" value="Unassembled WGS sequence"/>
</dbReference>
<feature type="transmembrane region" description="Helical" evidence="7">
    <location>
        <begin position="336"/>
        <end position="365"/>
    </location>
</feature>
<sequence length="376" mass="41930">MRRAMTSVASLTQRPAATVKTRLDWPDVAKGLSIIGVVVLHACLVVPGGMDIPIAAVNEFFAPLRMPLFFLVSGYFSVKIMRYSFGELFMFRLWFFLVPLLIWTPLELKARFTIWERYLGDPIHPPSAYITATLDGTTMYWFLNCLILFSIYLWATAKLPRWIALTLSFTPLIILLFPYTPVMGYHIVAYLPMFMIGATLRPAITRYAAVCTDYRYALPVLGLFVVGHMWLIYHYTNGGQDIIVPYTGWLLDVVDITTIVQLIVRIGMLPAAVLLAVVLSKIPATKAVFSFLGKHTLVIYIGHAFGVSLLFEILLFDGVKPFQPDAPTFLASSTFGVLLCVACSAVSSLGFHFLAKVPVLGWAIFPPKLKSISTSK</sequence>
<evidence type="ECO:0000256" key="7">
    <source>
        <dbReference type="SAM" id="Phobius"/>
    </source>
</evidence>
<feature type="transmembrane region" description="Helical" evidence="7">
    <location>
        <begin position="185"/>
        <end position="204"/>
    </location>
</feature>